<dbReference type="GO" id="GO:0000155">
    <property type="term" value="F:phosphorelay sensor kinase activity"/>
    <property type="evidence" value="ECO:0007669"/>
    <property type="project" value="InterPro"/>
</dbReference>
<proteinExistence type="predicted"/>
<dbReference type="SMART" id="SM01231">
    <property type="entry name" value="H-kinase_dim"/>
    <property type="match status" value="1"/>
</dbReference>
<dbReference type="SMART" id="SM00387">
    <property type="entry name" value="HATPase_c"/>
    <property type="match status" value="1"/>
</dbReference>
<feature type="domain" description="HPt" evidence="13">
    <location>
        <begin position="1"/>
        <end position="101"/>
    </location>
</feature>
<dbReference type="PANTHER" id="PTHR43395:SF1">
    <property type="entry name" value="CHEMOTAXIS PROTEIN CHEA"/>
    <property type="match status" value="1"/>
</dbReference>
<dbReference type="GO" id="GO:0005737">
    <property type="term" value="C:cytoplasm"/>
    <property type="evidence" value="ECO:0007669"/>
    <property type="project" value="InterPro"/>
</dbReference>
<evidence type="ECO:0000256" key="7">
    <source>
        <dbReference type="ARBA" id="ARBA00023012"/>
    </source>
</evidence>
<dbReference type="OrthoDB" id="9803176at2"/>
<evidence type="ECO:0000256" key="10">
    <source>
        <dbReference type="SAM" id="MobiDB-lite"/>
    </source>
</evidence>
<dbReference type="PANTHER" id="PTHR43395">
    <property type="entry name" value="SENSOR HISTIDINE KINASE CHEA"/>
    <property type="match status" value="1"/>
</dbReference>
<dbReference type="SMART" id="SM00260">
    <property type="entry name" value="CheW"/>
    <property type="match status" value="1"/>
</dbReference>
<dbReference type="CDD" id="cd00088">
    <property type="entry name" value="HPT"/>
    <property type="match status" value="1"/>
</dbReference>
<dbReference type="SUPFAM" id="SSF55874">
    <property type="entry name" value="ATPase domain of HSP90 chaperone/DNA topoisomerase II/histidine kinase"/>
    <property type="match status" value="1"/>
</dbReference>
<dbReference type="SUPFAM" id="SSF47226">
    <property type="entry name" value="Histidine-containing phosphotransfer domain, HPT domain"/>
    <property type="match status" value="1"/>
</dbReference>
<evidence type="ECO:0000256" key="5">
    <source>
        <dbReference type="ARBA" id="ARBA00022679"/>
    </source>
</evidence>
<dbReference type="Pfam" id="PF01584">
    <property type="entry name" value="CheW"/>
    <property type="match status" value="1"/>
</dbReference>
<dbReference type="FunFam" id="1.20.120.160:FF:000008">
    <property type="entry name" value="Chemotaxis sensor histidine kinase CheA"/>
    <property type="match status" value="1"/>
</dbReference>
<accession>A0A557R3V0</accession>
<organism evidence="14 15">
    <name type="scientific">Denitromonas halophila</name>
    <dbReference type="NCBI Taxonomy" id="1629404"/>
    <lineage>
        <taxon>Bacteria</taxon>
        <taxon>Pseudomonadati</taxon>
        <taxon>Pseudomonadota</taxon>
        <taxon>Betaproteobacteria</taxon>
        <taxon>Rhodocyclales</taxon>
        <taxon>Zoogloeaceae</taxon>
        <taxon>Denitromonas</taxon>
    </lineage>
</organism>
<dbReference type="AlphaFoldDB" id="A0A557R3V0"/>
<dbReference type="Gene3D" id="2.30.30.40">
    <property type="entry name" value="SH3 Domains"/>
    <property type="match status" value="1"/>
</dbReference>
<dbReference type="Gene3D" id="3.30.565.10">
    <property type="entry name" value="Histidine kinase-like ATPase, C-terminal domain"/>
    <property type="match status" value="1"/>
</dbReference>
<dbReference type="InterPro" id="IPR008207">
    <property type="entry name" value="Sig_transdc_His_kin_Hpt_dom"/>
</dbReference>
<dbReference type="PRINTS" id="PR00344">
    <property type="entry name" value="BCTRLSENSOR"/>
</dbReference>
<dbReference type="InterPro" id="IPR051315">
    <property type="entry name" value="Bact_Chemotaxis_CheA"/>
</dbReference>
<feature type="domain" description="Histidine kinase" evidence="11">
    <location>
        <begin position="230"/>
        <end position="471"/>
    </location>
</feature>
<dbReference type="Gene3D" id="1.10.287.560">
    <property type="entry name" value="Histidine kinase CheA-like, homodimeric domain"/>
    <property type="match status" value="1"/>
</dbReference>
<dbReference type="Proteomes" id="UP000319502">
    <property type="component" value="Unassembled WGS sequence"/>
</dbReference>
<keyword evidence="5" id="KW-0808">Transferase</keyword>
<sequence>MEDLLQDFLLEAGDLLSDVDNKLVDLERAPDDRGMLNEIFRGFHTIKGGAGFLNATELVTLCHLTENLFDKLRNGELRVTAESMDVILSATGAVRDMFGSLESATQPRAADPTLIDSLKRAIAGELGKDEAPVAAPAAAPAPASASAGAEPDWAELHQAVTGVPAVAAVSAPVEVKPVVAEKPEEIIKAAIGRRAADKPGYSGPTGRRDSEKQRDNSIRVDTTRLDQVLNLSGEIGLTKNRLNALRSQILNGDDDPETMHALDVAVSQLDLLVSDLQNAVMKTRMQPIGRLFQKYPRIARDLARNLGKDVELVLAGEDTEIDKTMIEDLSDPIIHLIRNAVDHGVEGKAERLANGKGEKSILRLEARQEGDHIIILVADDGRGMNAENLRASAVSKGLITDEEANTMDERQSYNLVFLPGFSTAGVVSDVSGRGVGMDVVRTNIQKLNGQIDIKSVAGQGTSFVISLPLTLAILPVLLVRLGDQPLAVPLSMVREILPITPDEVQEVGGRATMVVRGEVLPIVPLANLLGWPQDTQPEYGVLMQTAEQSFILAIDSFAGREDAVIKSLDDFRPKGVAGVTTLSNGQIVLILDMKELLGVGERHGVSRAVLIQHSKKKLLAA</sequence>
<dbReference type="FunFam" id="3.30.565.10:FF:000016">
    <property type="entry name" value="Chemotaxis protein CheA, putative"/>
    <property type="match status" value="1"/>
</dbReference>
<dbReference type="PROSITE" id="PS50109">
    <property type="entry name" value="HIS_KIN"/>
    <property type="match status" value="1"/>
</dbReference>
<dbReference type="InterPro" id="IPR005467">
    <property type="entry name" value="His_kinase_dom"/>
</dbReference>
<feature type="domain" description="CheW-like" evidence="12">
    <location>
        <begin position="473"/>
        <end position="602"/>
    </location>
</feature>
<dbReference type="InterPro" id="IPR037006">
    <property type="entry name" value="CheA-like_homodim_sf"/>
</dbReference>
<dbReference type="GO" id="GO:0006935">
    <property type="term" value="P:chemotaxis"/>
    <property type="evidence" value="ECO:0007669"/>
    <property type="project" value="InterPro"/>
</dbReference>
<evidence type="ECO:0000256" key="6">
    <source>
        <dbReference type="ARBA" id="ARBA00022777"/>
    </source>
</evidence>
<dbReference type="InterPro" id="IPR003594">
    <property type="entry name" value="HATPase_dom"/>
</dbReference>
<dbReference type="Pfam" id="PF01627">
    <property type="entry name" value="Hpt"/>
    <property type="match status" value="1"/>
</dbReference>
<evidence type="ECO:0000259" key="11">
    <source>
        <dbReference type="PROSITE" id="PS50109"/>
    </source>
</evidence>
<evidence type="ECO:0000256" key="9">
    <source>
        <dbReference type="PROSITE-ProRule" id="PRU00110"/>
    </source>
</evidence>
<protein>
    <recommendedName>
        <fullName evidence="3">Chemotaxis protein CheA</fullName>
        <ecNumber evidence="2">2.7.13.3</ecNumber>
    </recommendedName>
</protein>
<dbReference type="PROSITE" id="PS50851">
    <property type="entry name" value="CHEW"/>
    <property type="match status" value="1"/>
</dbReference>
<dbReference type="InterPro" id="IPR036890">
    <property type="entry name" value="HATPase_C_sf"/>
</dbReference>
<keyword evidence="4 9" id="KW-0597">Phosphoprotein</keyword>
<dbReference type="InterPro" id="IPR036641">
    <property type="entry name" value="HPT_dom_sf"/>
</dbReference>
<dbReference type="Pfam" id="PF02895">
    <property type="entry name" value="H-kinase_dim"/>
    <property type="match status" value="1"/>
</dbReference>
<dbReference type="Gene3D" id="1.20.120.160">
    <property type="entry name" value="HPT domain"/>
    <property type="match status" value="1"/>
</dbReference>
<dbReference type="InterPro" id="IPR002545">
    <property type="entry name" value="CheW-lke_dom"/>
</dbReference>
<evidence type="ECO:0000256" key="2">
    <source>
        <dbReference type="ARBA" id="ARBA00012438"/>
    </source>
</evidence>
<dbReference type="InterPro" id="IPR004358">
    <property type="entry name" value="Sig_transdc_His_kin-like_C"/>
</dbReference>
<dbReference type="PROSITE" id="PS50894">
    <property type="entry name" value="HPT"/>
    <property type="match status" value="1"/>
</dbReference>
<comment type="catalytic activity">
    <reaction evidence="1">
        <text>ATP + protein L-histidine = ADP + protein N-phospho-L-histidine.</text>
        <dbReference type="EC" id="2.7.13.3"/>
    </reaction>
</comment>
<dbReference type="SMART" id="SM00073">
    <property type="entry name" value="HPT"/>
    <property type="match status" value="1"/>
</dbReference>
<dbReference type="EMBL" id="VMNK01000001">
    <property type="protein sequence ID" value="TVO59804.1"/>
    <property type="molecule type" value="Genomic_DNA"/>
</dbReference>
<dbReference type="SUPFAM" id="SSF50341">
    <property type="entry name" value="CheW-like"/>
    <property type="match status" value="1"/>
</dbReference>
<dbReference type="Pfam" id="PF02518">
    <property type="entry name" value="HATPase_c"/>
    <property type="match status" value="1"/>
</dbReference>
<dbReference type="EC" id="2.7.13.3" evidence="2"/>
<comment type="function">
    <text evidence="8">Involved in the transmission of sensory signals from the chemoreceptors to the flagellar motors. CheA is autophosphorylated; it can transfer its phosphate group to either CheB or CheY.</text>
</comment>
<keyword evidence="15" id="KW-1185">Reference proteome</keyword>
<dbReference type="CDD" id="cd16916">
    <property type="entry name" value="HATPase_CheA-like"/>
    <property type="match status" value="1"/>
</dbReference>
<evidence type="ECO:0000256" key="3">
    <source>
        <dbReference type="ARBA" id="ARBA00021495"/>
    </source>
</evidence>
<dbReference type="SUPFAM" id="SSF47384">
    <property type="entry name" value="Homodimeric domain of signal transducing histidine kinase"/>
    <property type="match status" value="1"/>
</dbReference>
<dbReference type="InterPro" id="IPR036097">
    <property type="entry name" value="HisK_dim/P_sf"/>
</dbReference>
<gene>
    <name evidence="14" type="ORF">FHP91_00725</name>
</gene>
<comment type="caution">
    <text evidence="14">The sequence shown here is derived from an EMBL/GenBank/DDBJ whole genome shotgun (WGS) entry which is preliminary data.</text>
</comment>
<feature type="modified residue" description="Phosphohistidine" evidence="9">
    <location>
        <position position="44"/>
    </location>
</feature>
<evidence type="ECO:0000256" key="4">
    <source>
        <dbReference type="ARBA" id="ARBA00022553"/>
    </source>
</evidence>
<reference evidence="14 15" key="1">
    <citation type="submission" date="2019-07" db="EMBL/GenBank/DDBJ databases">
        <title>The pathways for chlorine oxyanion respiration interact through the shared metabolite chlorate.</title>
        <authorList>
            <person name="Barnum T.P."/>
            <person name="Cheng Y."/>
            <person name="Hill K.A."/>
            <person name="Lucas L.N."/>
            <person name="Carlson H.K."/>
            <person name="Coates J.D."/>
        </authorList>
    </citation>
    <scope>NUCLEOTIDE SEQUENCE [LARGE SCALE GENOMIC DNA]</scope>
    <source>
        <strain evidence="14 15">SFB-3</strain>
    </source>
</reference>
<keyword evidence="6" id="KW-0418">Kinase</keyword>
<evidence type="ECO:0000259" key="12">
    <source>
        <dbReference type="PROSITE" id="PS50851"/>
    </source>
</evidence>
<name>A0A557R3V0_9RHOO</name>
<evidence type="ECO:0000256" key="1">
    <source>
        <dbReference type="ARBA" id="ARBA00000085"/>
    </source>
</evidence>
<evidence type="ECO:0000313" key="15">
    <source>
        <dbReference type="Proteomes" id="UP000319502"/>
    </source>
</evidence>
<feature type="compositionally biased region" description="Basic and acidic residues" evidence="10">
    <location>
        <begin position="206"/>
        <end position="217"/>
    </location>
</feature>
<evidence type="ECO:0000313" key="14">
    <source>
        <dbReference type="EMBL" id="TVO59804.1"/>
    </source>
</evidence>
<feature type="region of interest" description="Disordered" evidence="10">
    <location>
        <begin position="195"/>
        <end position="217"/>
    </location>
</feature>
<keyword evidence="7" id="KW-0902">Two-component regulatory system</keyword>
<evidence type="ECO:0000259" key="13">
    <source>
        <dbReference type="PROSITE" id="PS50894"/>
    </source>
</evidence>
<dbReference type="InterPro" id="IPR004105">
    <property type="entry name" value="CheA-like_dim"/>
</dbReference>
<dbReference type="InterPro" id="IPR036061">
    <property type="entry name" value="CheW-like_dom_sf"/>
</dbReference>
<evidence type="ECO:0000256" key="8">
    <source>
        <dbReference type="ARBA" id="ARBA00035100"/>
    </source>
</evidence>